<keyword evidence="1" id="KW-0472">Membrane</keyword>
<dbReference type="EMBL" id="AAQM03000083">
    <property type="protein sequence ID" value="EPR62932.1"/>
    <property type="molecule type" value="Genomic_DNA"/>
</dbReference>
<gene>
    <name evidence="2" type="ORF">TGGT1_258570</name>
</gene>
<name>S7UZ79_TOXGG</name>
<proteinExistence type="predicted"/>
<feature type="transmembrane region" description="Helical" evidence="1">
    <location>
        <begin position="89"/>
        <end position="122"/>
    </location>
</feature>
<reference evidence="2 3" key="1">
    <citation type="submission" date="2006-05" db="EMBL/GenBank/DDBJ databases">
        <authorList>
            <person name="Paulsen I."/>
        </authorList>
    </citation>
    <scope>NUCLEOTIDE SEQUENCE [LARGE SCALE GENOMIC DNA]</scope>
    <source>
        <strain evidence="2 3">GT1</strain>
    </source>
</reference>
<comment type="caution">
    <text evidence="2">The sequence shown here is derived from an EMBL/GenBank/DDBJ whole genome shotgun (WGS) entry which is preliminary data.</text>
</comment>
<keyword evidence="1" id="KW-0812">Transmembrane</keyword>
<organism evidence="2 3">
    <name type="scientific">Toxoplasma gondii (strain ATCC 50853 / GT1)</name>
    <dbReference type="NCBI Taxonomy" id="507601"/>
    <lineage>
        <taxon>Eukaryota</taxon>
        <taxon>Sar</taxon>
        <taxon>Alveolata</taxon>
        <taxon>Apicomplexa</taxon>
        <taxon>Conoidasida</taxon>
        <taxon>Coccidia</taxon>
        <taxon>Eucoccidiorida</taxon>
        <taxon>Eimeriorina</taxon>
        <taxon>Sarcocystidae</taxon>
        <taxon>Toxoplasma</taxon>
    </lineage>
</organism>
<evidence type="ECO:0000313" key="2">
    <source>
        <dbReference type="EMBL" id="EPR62932.1"/>
    </source>
</evidence>
<dbReference type="Proteomes" id="UP000005641">
    <property type="component" value="Unassembled WGS sequence"/>
</dbReference>
<protein>
    <submittedName>
        <fullName evidence="2">Uncharacterized protein</fullName>
    </submittedName>
</protein>
<accession>S7UZ79</accession>
<evidence type="ECO:0000313" key="3">
    <source>
        <dbReference type="Proteomes" id="UP000005641"/>
    </source>
</evidence>
<sequence>MARNIPQNLMSMFDTGVNDIATSTRHCYFPGKPTVWKLLSMTSKNFEPHCIVLTHFEENVSELGDKSVSRFLELHFGLSFFEENRCIEWLVYFFFFGTRIFSSISAVSFSVFVFVVFINSIIKIDLVLVTSSR</sequence>
<evidence type="ECO:0000256" key="1">
    <source>
        <dbReference type="SAM" id="Phobius"/>
    </source>
</evidence>
<dbReference type="AlphaFoldDB" id="S7UZ79"/>
<keyword evidence="1" id="KW-1133">Transmembrane helix</keyword>
<dbReference type="VEuPathDB" id="ToxoDB:TGGT1_258570"/>
<reference evidence="2 3" key="2">
    <citation type="submission" date="2013-05" db="EMBL/GenBank/DDBJ databases">
        <authorList>
            <person name="Sibley D."/>
            <person name="Venepally P."/>
            <person name="Karamycheva S."/>
            <person name="Hadjithomas M."/>
            <person name="Khan A."/>
            <person name="Brunk B."/>
            <person name="Roos D."/>
            <person name="Caler E."/>
            <person name="Lorenzi H."/>
        </authorList>
    </citation>
    <scope>NUCLEOTIDE SEQUENCE [LARGE SCALE GENOMIC DNA]</scope>
    <source>
        <strain evidence="2 3">GT1</strain>
    </source>
</reference>